<gene>
    <name evidence="6" type="ORF">SAMN06297229_1785</name>
</gene>
<evidence type="ECO:0000313" key="6">
    <source>
        <dbReference type="EMBL" id="SMQ79858.1"/>
    </source>
</evidence>
<dbReference type="InterPro" id="IPR015421">
    <property type="entry name" value="PyrdxlP-dep_Trfase_major"/>
</dbReference>
<dbReference type="GO" id="GO:0006545">
    <property type="term" value="P:glycine biosynthetic process"/>
    <property type="evidence" value="ECO:0007669"/>
    <property type="project" value="TreeGrafter"/>
</dbReference>
<name>A0A1Y6FY13_9GAMM</name>
<dbReference type="Pfam" id="PF01212">
    <property type="entry name" value="Beta_elim_lyase"/>
    <property type="match status" value="1"/>
</dbReference>
<protein>
    <submittedName>
        <fullName evidence="6">L-threonine aldolase</fullName>
    </submittedName>
</protein>
<keyword evidence="4" id="KW-0663">Pyridoxal phosphate</keyword>
<keyword evidence="7" id="KW-1185">Reference proteome</keyword>
<dbReference type="GO" id="GO:0005829">
    <property type="term" value="C:cytosol"/>
    <property type="evidence" value="ECO:0007669"/>
    <property type="project" value="TreeGrafter"/>
</dbReference>
<evidence type="ECO:0000256" key="4">
    <source>
        <dbReference type="ARBA" id="ARBA00022898"/>
    </source>
</evidence>
<comment type="cofactor">
    <cofactor evidence="1">
        <name>pyridoxal 5'-phosphate</name>
        <dbReference type="ChEBI" id="CHEBI:597326"/>
    </cofactor>
</comment>
<dbReference type="InterPro" id="IPR015424">
    <property type="entry name" value="PyrdxlP-dep_Trfase"/>
</dbReference>
<dbReference type="EMBL" id="FXWH01000002">
    <property type="protein sequence ID" value="SMQ79858.1"/>
    <property type="molecule type" value="Genomic_DNA"/>
</dbReference>
<evidence type="ECO:0000256" key="3">
    <source>
        <dbReference type="ARBA" id="ARBA00011881"/>
    </source>
</evidence>
<dbReference type="SUPFAM" id="SSF53383">
    <property type="entry name" value="PLP-dependent transferases"/>
    <property type="match status" value="1"/>
</dbReference>
<organism evidence="6 7">
    <name type="scientific">Pseudidiomarina planktonica</name>
    <dbReference type="NCBI Taxonomy" id="1323738"/>
    <lineage>
        <taxon>Bacteria</taxon>
        <taxon>Pseudomonadati</taxon>
        <taxon>Pseudomonadota</taxon>
        <taxon>Gammaproteobacteria</taxon>
        <taxon>Alteromonadales</taxon>
        <taxon>Idiomarinaceae</taxon>
        <taxon>Pseudidiomarina</taxon>
    </lineage>
</organism>
<proteinExistence type="inferred from homology"/>
<reference evidence="7" key="1">
    <citation type="submission" date="2017-04" db="EMBL/GenBank/DDBJ databases">
        <authorList>
            <person name="Varghese N."/>
            <person name="Submissions S."/>
        </authorList>
    </citation>
    <scope>NUCLEOTIDE SEQUENCE [LARGE SCALE GENOMIC DNA]</scope>
</reference>
<accession>A0A1Y6FY13</accession>
<dbReference type="RefSeq" id="WP_234996308.1">
    <property type="nucleotide sequence ID" value="NZ_FXWH01000002.1"/>
</dbReference>
<dbReference type="Gene3D" id="3.40.640.10">
    <property type="entry name" value="Type I PLP-dependent aspartate aminotransferase-like (Major domain)"/>
    <property type="match status" value="1"/>
</dbReference>
<evidence type="ECO:0000256" key="2">
    <source>
        <dbReference type="ARBA" id="ARBA00006966"/>
    </source>
</evidence>
<dbReference type="GO" id="GO:0008732">
    <property type="term" value="F:L-allo-threonine aldolase activity"/>
    <property type="evidence" value="ECO:0007669"/>
    <property type="project" value="TreeGrafter"/>
</dbReference>
<dbReference type="PANTHER" id="PTHR48097">
    <property type="entry name" value="L-THREONINE ALDOLASE-RELATED"/>
    <property type="match status" value="1"/>
</dbReference>
<sequence>MGYRTSSPELHRAYQQATKAAKHSLLRHPGRSMAATLRLLAERAEAYAEPDNYGAGALIEDFEKQLAAEFNKPAALFLPSGTLAQPVALKIHCDKAGNNRIGLHPTSHLLLHEQQGYSALWGLTAVTLGTASKVLTVADLEALSTTPTELPAAIVLELPMREIGGQLPSWDDLCAQVRWAKSHGIAVHIDGARLWQCPAALNHSLAEIAALADSVYVSFYKDIGGIAGALLLGDDNFIAEARVWVRRAGGNLINLYPYILAAQQGLAENGGAVSDAVSYARELSTMLQDIEGVRVNPAPAQTAMFHLHIACEPDDLLQAVIDYANQHQVIILPQPRAVEGDCSVCEITIGRNAMQQAASFWHEHLRNCLQPILGKAD</sequence>
<evidence type="ECO:0000313" key="7">
    <source>
        <dbReference type="Proteomes" id="UP000194450"/>
    </source>
</evidence>
<feature type="domain" description="Aromatic amino acid beta-eliminating lyase/threonine aldolase" evidence="5">
    <location>
        <begin position="41"/>
        <end position="308"/>
    </location>
</feature>
<comment type="similarity">
    <text evidence="2">Belongs to the threonine aldolase family.</text>
</comment>
<evidence type="ECO:0000256" key="1">
    <source>
        <dbReference type="ARBA" id="ARBA00001933"/>
    </source>
</evidence>
<dbReference type="InterPro" id="IPR001597">
    <property type="entry name" value="ArAA_b-elim_lyase/Thr_aldolase"/>
</dbReference>
<comment type="subunit">
    <text evidence="3">Homotetramer.</text>
</comment>
<dbReference type="Gene3D" id="3.90.1150.10">
    <property type="entry name" value="Aspartate Aminotransferase, domain 1"/>
    <property type="match status" value="1"/>
</dbReference>
<dbReference type="GO" id="GO:0006567">
    <property type="term" value="P:L-threonine catabolic process"/>
    <property type="evidence" value="ECO:0007669"/>
    <property type="project" value="TreeGrafter"/>
</dbReference>
<dbReference type="InterPro" id="IPR015422">
    <property type="entry name" value="PyrdxlP-dep_Trfase_small"/>
</dbReference>
<dbReference type="Proteomes" id="UP000194450">
    <property type="component" value="Unassembled WGS sequence"/>
</dbReference>
<evidence type="ECO:0000259" key="5">
    <source>
        <dbReference type="Pfam" id="PF01212"/>
    </source>
</evidence>
<dbReference type="PANTHER" id="PTHR48097:SF9">
    <property type="entry name" value="L-THREONINE ALDOLASE"/>
    <property type="match status" value="1"/>
</dbReference>
<dbReference type="AlphaFoldDB" id="A0A1Y6FY13"/>